<protein>
    <submittedName>
        <fullName evidence="2">Uncharacterized protein</fullName>
    </submittedName>
</protein>
<name>A0A8E2JVQ9_9PEZI</name>
<organism evidence="2 3">
    <name type="scientific">Glonium stellatum</name>
    <dbReference type="NCBI Taxonomy" id="574774"/>
    <lineage>
        <taxon>Eukaryota</taxon>
        <taxon>Fungi</taxon>
        <taxon>Dikarya</taxon>
        <taxon>Ascomycota</taxon>
        <taxon>Pezizomycotina</taxon>
        <taxon>Dothideomycetes</taxon>
        <taxon>Pleosporomycetidae</taxon>
        <taxon>Gloniales</taxon>
        <taxon>Gloniaceae</taxon>
        <taxon>Glonium</taxon>
    </lineage>
</organism>
<proteinExistence type="predicted"/>
<keyword evidence="1" id="KW-0812">Transmembrane</keyword>
<evidence type="ECO:0000313" key="3">
    <source>
        <dbReference type="Proteomes" id="UP000250140"/>
    </source>
</evidence>
<dbReference type="EMBL" id="KV749132">
    <property type="protein sequence ID" value="OCL10969.1"/>
    <property type="molecule type" value="Genomic_DNA"/>
</dbReference>
<reference evidence="2 3" key="1">
    <citation type="journal article" date="2016" name="Nat. Commun.">
        <title>Ectomycorrhizal ecology is imprinted in the genome of the dominant symbiotic fungus Cenococcum geophilum.</title>
        <authorList>
            <consortium name="DOE Joint Genome Institute"/>
            <person name="Peter M."/>
            <person name="Kohler A."/>
            <person name="Ohm R.A."/>
            <person name="Kuo A."/>
            <person name="Krutzmann J."/>
            <person name="Morin E."/>
            <person name="Arend M."/>
            <person name="Barry K.W."/>
            <person name="Binder M."/>
            <person name="Choi C."/>
            <person name="Clum A."/>
            <person name="Copeland A."/>
            <person name="Grisel N."/>
            <person name="Haridas S."/>
            <person name="Kipfer T."/>
            <person name="LaButti K."/>
            <person name="Lindquist E."/>
            <person name="Lipzen A."/>
            <person name="Maire R."/>
            <person name="Meier B."/>
            <person name="Mihaltcheva S."/>
            <person name="Molinier V."/>
            <person name="Murat C."/>
            <person name="Poggeler S."/>
            <person name="Quandt C.A."/>
            <person name="Sperisen C."/>
            <person name="Tritt A."/>
            <person name="Tisserant E."/>
            <person name="Crous P.W."/>
            <person name="Henrissat B."/>
            <person name="Nehls U."/>
            <person name="Egli S."/>
            <person name="Spatafora J.W."/>
            <person name="Grigoriev I.V."/>
            <person name="Martin F.M."/>
        </authorList>
    </citation>
    <scope>NUCLEOTIDE SEQUENCE [LARGE SCALE GENOMIC DNA]</scope>
    <source>
        <strain evidence="2 3">CBS 207.34</strain>
    </source>
</reference>
<keyword evidence="1" id="KW-0472">Membrane</keyword>
<evidence type="ECO:0000313" key="2">
    <source>
        <dbReference type="EMBL" id="OCL10969.1"/>
    </source>
</evidence>
<accession>A0A8E2JVQ9</accession>
<evidence type="ECO:0000256" key="1">
    <source>
        <dbReference type="SAM" id="Phobius"/>
    </source>
</evidence>
<keyword evidence="3" id="KW-1185">Reference proteome</keyword>
<gene>
    <name evidence="2" type="ORF">AOQ84DRAFT_353266</name>
</gene>
<feature type="transmembrane region" description="Helical" evidence="1">
    <location>
        <begin position="23"/>
        <end position="43"/>
    </location>
</feature>
<dbReference type="AlphaFoldDB" id="A0A8E2JVQ9"/>
<keyword evidence="1" id="KW-1133">Transmembrane helix</keyword>
<dbReference type="Proteomes" id="UP000250140">
    <property type="component" value="Unassembled WGS sequence"/>
</dbReference>
<sequence length="57" mass="6337">MQKTVLWPRQSRGLTGSDPRKDLAFLLVMSNWSIGFAGLLIFAPMGSSLQRVSREEG</sequence>